<keyword evidence="2" id="KW-1185">Reference proteome</keyword>
<dbReference type="RefSeq" id="WP_336499103.1">
    <property type="nucleotide sequence ID" value="NZ_JBAWSY010000022.1"/>
</dbReference>
<dbReference type="EMBL" id="JBAWSY010000022">
    <property type="protein sequence ID" value="MEI4771557.1"/>
    <property type="molecule type" value="Genomic_DNA"/>
</dbReference>
<dbReference type="InterPro" id="IPR027417">
    <property type="entry name" value="P-loop_NTPase"/>
</dbReference>
<organism evidence="1 2">
    <name type="scientific">Psychrobacillus mangrovi</name>
    <dbReference type="NCBI Taxonomy" id="3117745"/>
    <lineage>
        <taxon>Bacteria</taxon>
        <taxon>Bacillati</taxon>
        <taxon>Bacillota</taxon>
        <taxon>Bacilli</taxon>
        <taxon>Bacillales</taxon>
        <taxon>Bacillaceae</taxon>
        <taxon>Psychrobacillus</taxon>
    </lineage>
</organism>
<comment type="caution">
    <text evidence="1">The sequence shown here is derived from an EMBL/GenBank/DDBJ whole genome shotgun (WGS) entry which is preliminary data.</text>
</comment>
<proteinExistence type="predicted"/>
<dbReference type="Proteomes" id="UP001364890">
    <property type="component" value="Unassembled WGS sequence"/>
</dbReference>
<evidence type="ECO:0000313" key="2">
    <source>
        <dbReference type="Proteomes" id="UP001364890"/>
    </source>
</evidence>
<dbReference type="Gene3D" id="3.40.50.300">
    <property type="entry name" value="P-loop containing nucleotide triphosphate hydrolases"/>
    <property type="match status" value="1"/>
</dbReference>
<accession>A0ABU8F969</accession>
<protein>
    <submittedName>
        <fullName evidence="1">AAA family ATPase</fullName>
    </submittedName>
</protein>
<reference evidence="1 2" key="1">
    <citation type="submission" date="2024-01" db="EMBL/GenBank/DDBJ databases">
        <title>Seven novel Bacillus-like species.</title>
        <authorList>
            <person name="Liu G."/>
        </authorList>
    </citation>
    <scope>NUCLEOTIDE SEQUENCE [LARGE SCALE GENOMIC DNA]</scope>
    <source>
        <strain evidence="1 2">FJAT-51614</strain>
    </source>
</reference>
<evidence type="ECO:0000313" key="1">
    <source>
        <dbReference type="EMBL" id="MEI4771557.1"/>
    </source>
</evidence>
<dbReference type="Pfam" id="PF13671">
    <property type="entry name" value="AAA_33"/>
    <property type="match status" value="1"/>
</dbReference>
<gene>
    <name evidence="1" type="ORF">WAX74_18185</name>
</gene>
<sequence>MIIWINGAFGSGKTQTSYELNRRIPNSFVYDPENIGSFINKNIPKEIRRGDFQDYSIWRESNYTILKYIDSEYDGIVIVPMTIVNPQYFEEIVDKLRDDGVIVNHFVLWASKETLEKRLRSRGERKNSWGAKQIDRCIQGLSNEIFKHRIETDNMTIESVVETIASKLDIHLLADNRNKFRKGLDRIKTHIKQIQFIN</sequence>
<name>A0ABU8F969_9BACI</name>
<dbReference type="SUPFAM" id="SSF52540">
    <property type="entry name" value="P-loop containing nucleoside triphosphate hydrolases"/>
    <property type="match status" value="1"/>
</dbReference>